<feature type="region of interest" description="Disordered" evidence="1">
    <location>
        <begin position="1150"/>
        <end position="1170"/>
    </location>
</feature>
<evidence type="ECO:0000313" key="2">
    <source>
        <dbReference type="EMBL" id="NYD25026.1"/>
    </source>
</evidence>
<evidence type="ECO:0000313" key="3">
    <source>
        <dbReference type="Proteomes" id="UP000521922"/>
    </source>
</evidence>
<name>A0A7Y9J374_9ACTN</name>
<feature type="compositionally biased region" description="Polar residues" evidence="1">
    <location>
        <begin position="1150"/>
        <end position="1161"/>
    </location>
</feature>
<protein>
    <submittedName>
        <fullName evidence="2">RHS repeat-associated protein</fullName>
    </submittedName>
</protein>
<dbReference type="InterPro" id="IPR022385">
    <property type="entry name" value="Rhs_assc_core"/>
</dbReference>
<dbReference type="EMBL" id="JACCBB010000001">
    <property type="protein sequence ID" value="NYD25026.1"/>
    <property type="molecule type" value="Genomic_DNA"/>
</dbReference>
<dbReference type="NCBIfam" id="TIGR01643">
    <property type="entry name" value="YD_repeat_2x"/>
    <property type="match status" value="1"/>
</dbReference>
<evidence type="ECO:0000256" key="1">
    <source>
        <dbReference type="SAM" id="MobiDB-lite"/>
    </source>
</evidence>
<organism evidence="2 3">
    <name type="scientific">Kineococcus aurantiacus</name>
    <dbReference type="NCBI Taxonomy" id="37633"/>
    <lineage>
        <taxon>Bacteria</taxon>
        <taxon>Bacillati</taxon>
        <taxon>Actinomycetota</taxon>
        <taxon>Actinomycetes</taxon>
        <taxon>Kineosporiales</taxon>
        <taxon>Kineosporiaceae</taxon>
        <taxon>Kineococcus</taxon>
    </lineage>
</organism>
<feature type="region of interest" description="Disordered" evidence="1">
    <location>
        <begin position="256"/>
        <end position="333"/>
    </location>
</feature>
<feature type="compositionally biased region" description="Polar residues" evidence="1">
    <location>
        <begin position="129"/>
        <end position="151"/>
    </location>
</feature>
<gene>
    <name evidence="2" type="ORF">BJ968_004566</name>
</gene>
<feature type="region of interest" description="Disordered" evidence="1">
    <location>
        <begin position="1603"/>
        <end position="1642"/>
    </location>
</feature>
<dbReference type="RefSeq" id="WP_179755840.1">
    <property type="nucleotide sequence ID" value="NZ_BAAAGN010000008.1"/>
</dbReference>
<feature type="region of interest" description="Disordered" evidence="1">
    <location>
        <begin position="94"/>
        <end position="167"/>
    </location>
</feature>
<feature type="region of interest" description="Disordered" evidence="1">
    <location>
        <begin position="2567"/>
        <end position="2595"/>
    </location>
</feature>
<dbReference type="NCBIfam" id="NF033679">
    <property type="entry name" value="DNRLRE_dom"/>
    <property type="match status" value="1"/>
</dbReference>
<feature type="compositionally biased region" description="Low complexity" evidence="1">
    <location>
        <begin position="269"/>
        <end position="296"/>
    </location>
</feature>
<keyword evidence="3" id="KW-1185">Reference proteome</keyword>
<feature type="compositionally biased region" description="Polar residues" evidence="1">
    <location>
        <begin position="1603"/>
        <end position="1616"/>
    </location>
</feature>
<sequence length="2707" mass="275921">MPLWRRTRTTRVLTASTLLTFTLGGVVNLDPFSLNAWAAQAAAREAAQPTDTAAGLRQDSLDATAAQAEAEHAEAVTQAAQDAKNNVTPVPPVVGLPDPQLSPTSPQDAAIEAAQRAAQSSGEPVVVNALTTETSLTTAQPDGTLSTQTTLGPVRHRTDGGTGADVSGKATWTDVDLSLTGTDSTGRTTAESAGPWAARLAGTSGNGMVAVGPAGQTISWSPQAASSPVGVGGPGGALPAVKPTAPTAGVTPVVGGIDVQVPPAPDTPPAQATDASAAAPTSRAAGPGASSSTSPARESRKAAADPTTAAGSSTGSDAGTEAGSDAGSEAVFPDALKGGRDFTVNVTATGAEESVVLASRAEVTAAGGANAAAVYRDTFTLPTGVTVRQAPARDGVDPTSTGVEFVDAAGTVVATFGGGKAYDASSNEVGEPATTAVATRLLAATTGTSSATGSATVEVSIDPTWVADSARVFPVTIDPHIATGTGWSGSTGANGSASVDAYVDQAFPTVNEGVQDSGRLLAGYRPINGGTSNSATLVRFGLGDLAASENTVLSAQLSLWNNYSYSCTATPLRVDAALSGWDPATVTWNTGPQGAGIGVVKSFAHGYSSACAAAAETYDVTPIVQKWSNGTTGYYAGLANNGFVITADTTATSGYKRFNSAETGSGMPGLTVTWENCTNYPATGGGTRKVCGLIRDNFAAHGTVPGYGTPSTDELATPDGAGRYNHFSLNGDVRSIYYSAPTGAHNIQGLIRSKWADSGWETGPMGYPATDELKTPSGQGFYNHFAKAGSSTTYSIYYTPATGAQEIHGLIRDRWAALGWEAVVGYPATSELAAPGGGGKVNYFQAVGADGAGWAAPSNPANAYNGAIYYKSGAAQAFSVHGRIWEVYRSLGETASWLGYPVKNEFHPTVMPGGGAAPADAKQSTFENGIIYGDPRNGYTAIVKTAAATMQAPRVNQHTARRLPLEFTINAPVTDADTGATGVDWSARLTNPIVQWRRGAKAPVATGAGSTYTSLSAGSVWTTIKASDLYWPDGTQLDATNDATPIPMDIKNQTMTIQSGHGVGRLSWDAGKALGGQGGILDVRIVFTDSTTGKQVPIASVGGVEYDPDAGQSGSTAVGPGSVNLLTGAYDLSATDASAFGVSITRTASSRRTDAGSQNPAGSAFGPQWAVGGVDEDVDVDWTSIRQTSAYSLDVMSADGEATSFVVDDAGTTWYPEDGAEDLKLVPSGPNWKPETPFKADTWTLTDGEGTVTTFGQMSTVNIAGASDPIQTNDGTKSTWQTTGVIPAAASSAEGNAGADAAKRNATRYAYTQQTVSGATTWRPSRIEAANPALTDAQQTACLSAATPGAGCRVLQLNWGTTPDNKFTRVLSISLYATDPAGGATSPATLATYSYDGSGRLASVTDRAGLQTLYGYGADYTAARGTTSVVVPAPVTSLTPPRELPWAFEYDTTGAVTSAHDAGQVGAQGRLLTVSRDTLAPYTTDTTNGTSARAKWNLVYGVPLDVTAWGAYPMSAAAATTWGQDTPPLDATAVFGPTAQADAFVGDHDAYNDAPSKGNTGNATARNWSTAAVTYLDVNGHTINVAAPSKAAGKWVPSGTWDPNASTSANLNTATDYSLDGGRNSDGVLGPTGTGGTSPGTNVVAIPARGARITAALVDDAGNTTLSLTAANRALALGQDDVEAVAAGAAAAKDQLVKLSGTVNLTQLQTWQRAQLLSTQTRWVVSTSALAGPQVNAPAEVAATTVAPLKLTITKDGIADGSATAVPARSVTKTTYDQNRPTDATVSELPTTVTTGFISAGELMATTTDARERDSTGTWQTTTGKATSFAGVSGLSTASVLIGSPVHDVRTTTTTYAWSGVAAGKPTKVITSSTYSGETTETRTAYDVFGRTIAVSMPIAPGPAGGAAPDGAAASTIITRYYGSGTGTNDCTSDPTGAANTPAAFGGLVCSTGPGSLSGIATPGLPTTFSSYSTTGQPTRVEEKVGTTVLRATVNTYDGPSDRLTQTTVTTQNALGVSAGTEVKNLTYDGAGNVSTVDDGKGTTSSTVTTLYDALGRVYSATDATGLTTKTSYDSSGRVAATQLIDNGAASRAGYSALTAGKTWTATNTYESTTGDLIASTDEAPAGQASTGPATMRLDLDARTVQTRYTNSGFTNRTVYDTTGVAIRRTVSTGSTTSSGAGTVLLDDASTADIAGFGQYGGGESTYGQQIESTQILTAIPLDSAGNPVGTGSAAVSTQTRHRRYTYDGFGRLVAAADSRIAPAVPGSTTCAIRSWAYDADSNQAGKGTTANTAGACAATGYPVPSTSTASGTSKAWTHAYNALDQITDAGYTYDGLGRTLAVPAASPGSGTGGNLPATATTAVGGTSLAVTYNPGDMVASQTLAASSGNETQTFTLDPTGDRLLASTTTLSGTVTTITNRYNDSDDNPALLNEADGSVSRYITGPDANLNATATLKADGTSALSWQVINLHGDVVANLSDSSTAAIATPSTDEFGMVIDTTPTRGNTSTSRYDWLGGKQRSTNARGGLTLMGARLYNPGTSRFLSVDPIFGGNANAYVYPNDPVGSVDLDGHQSKDADPGGGGGAGSGIRITGGPGGKLYSSTRVGQFGEDFARANLEKTYGKGNVAWSGRKSGAWRTIPGVGERRYDAVAFDKNGRPTYYEVKANSARLSKRQKQADAWMRAHGYRVKIIRVTVDRKTGKTAYKK</sequence>
<dbReference type="Gene3D" id="2.180.10.10">
    <property type="entry name" value="RHS repeat-associated core"/>
    <property type="match status" value="1"/>
</dbReference>
<accession>A0A7Y9J374</accession>
<feature type="compositionally biased region" description="Basic and acidic residues" evidence="1">
    <location>
        <begin position="2570"/>
        <end position="2579"/>
    </location>
</feature>
<feature type="compositionally biased region" description="Gly residues" evidence="1">
    <location>
        <begin position="2580"/>
        <end position="2595"/>
    </location>
</feature>
<dbReference type="InterPro" id="IPR013207">
    <property type="entry name" value="LGFP"/>
</dbReference>
<proteinExistence type="predicted"/>
<dbReference type="InterPro" id="IPR006530">
    <property type="entry name" value="YD"/>
</dbReference>
<reference evidence="2 3" key="1">
    <citation type="submission" date="2020-07" db="EMBL/GenBank/DDBJ databases">
        <title>Sequencing the genomes of 1000 actinobacteria strains.</title>
        <authorList>
            <person name="Klenk H.-P."/>
        </authorList>
    </citation>
    <scope>NUCLEOTIDE SEQUENCE [LARGE SCALE GENOMIC DNA]</scope>
    <source>
        <strain evidence="2 3">DSM 7487</strain>
    </source>
</reference>
<feature type="compositionally biased region" description="Low complexity" evidence="1">
    <location>
        <begin position="107"/>
        <end position="119"/>
    </location>
</feature>
<dbReference type="Pfam" id="PF08310">
    <property type="entry name" value="LGFP"/>
    <property type="match status" value="2"/>
</dbReference>
<dbReference type="NCBIfam" id="TIGR03696">
    <property type="entry name" value="Rhs_assc_core"/>
    <property type="match status" value="1"/>
</dbReference>
<comment type="caution">
    <text evidence="2">The sequence shown here is derived from an EMBL/GenBank/DDBJ whole genome shotgun (WGS) entry which is preliminary data.</text>
</comment>
<dbReference type="Proteomes" id="UP000521922">
    <property type="component" value="Unassembled WGS sequence"/>
</dbReference>